<dbReference type="OrthoDB" id="3355217at2759"/>
<keyword evidence="1" id="KW-1185">Reference proteome</keyword>
<dbReference type="SUPFAM" id="SSF57938">
    <property type="entry name" value="DnaJ/Hsp40 cysteine-rich domain"/>
    <property type="match status" value="1"/>
</dbReference>
<proteinExistence type="predicted"/>
<organism evidence="1 2">
    <name type="scientific">Geotrypetes seraphini</name>
    <name type="common">Gaboon caecilian</name>
    <name type="synonym">Caecilia seraphini</name>
    <dbReference type="NCBI Taxonomy" id="260995"/>
    <lineage>
        <taxon>Eukaryota</taxon>
        <taxon>Metazoa</taxon>
        <taxon>Chordata</taxon>
        <taxon>Craniata</taxon>
        <taxon>Vertebrata</taxon>
        <taxon>Euteleostomi</taxon>
        <taxon>Amphibia</taxon>
        <taxon>Gymnophiona</taxon>
        <taxon>Geotrypetes</taxon>
    </lineage>
</organism>
<dbReference type="PANTHER" id="PTHR48465">
    <property type="entry name" value="PROTEIN SSUH2 HOMOLOG"/>
    <property type="match status" value="1"/>
</dbReference>
<gene>
    <name evidence="2" type="primary">LOC117351374</name>
</gene>
<evidence type="ECO:0000313" key="1">
    <source>
        <dbReference type="Proteomes" id="UP000515159"/>
    </source>
</evidence>
<dbReference type="InParanoid" id="A0A6P8PEW9"/>
<dbReference type="GeneID" id="117351374"/>
<dbReference type="InterPro" id="IPR052789">
    <property type="entry name" value="SSUH2_homolog"/>
</dbReference>
<dbReference type="RefSeq" id="XP_033782489.1">
    <property type="nucleotide sequence ID" value="XM_033926598.1"/>
</dbReference>
<dbReference type="PANTHER" id="PTHR48465:SF1">
    <property type="entry name" value="PROTEIN SSUH2 HOMOLOG"/>
    <property type="match status" value="1"/>
</dbReference>
<dbReference type="InterPro" id="IPR036410">
    <property type="entry name" value="HSP_DnaJ_Cys-rich_dom_sf"/>
</dbReference>
<dbReference type="Proteomes" id="UP000515159">
    <property type="component" value="Chromosome 17"/>
</dbReference>
<evidence type="ECO:0000313" key="2">
    <source>
        <dbReference type="RefSeq" id="XP_033782489.1"/>
    </source>
</evidence>
<name>A0A6P8PEW9_GEOSA</name>
<accession>A0A6P8PEW9</accession>
<sequence length="345" mass="39266">MEEGQTGNADLGSPKASLFSPSVATPGMRSSVAPDCSVSVITEEMATEALFHFINSKCCYSREPLTKLVIQDIIQLSLYRYRLETFSERRFCDWSYEPYTGQLVDGPENGASPQPWDVQVSTSNLFQEDTRRLRIPHSSQVKECYKCQGRGRKKCSRCQGAGRARCVSCSRNRHKDKHKTCQICAGTGRRSCNTCSGRGHKPCTTCRGERRLLHFQQLTVTWKNLVFEFVPEVTQEEAEAFPRELLSKVHGRNIFKEEGVLVHPINDFPNLEISQVSMRAITTHRAVHMEKSPILQQRQSLEWIPLTAVHCQYKGGHFAYYLYGMENMVHAPNYPRKQCCGCNIM</sequence>
<dbReference type="KEGG" id="gsh:117351374"/>
<protein>
    <submittedName>
        <fullName evidence="2">Protein SSUH2 homolog</fullName>
    </submittedName>
</protein>
<reference evidence="2" key="1">
    <citation type="submission" date="2025-08" db="UniProtKB">
        <authorList>
            <consortium name="RefSeq"/>
        </authorList>
    </citation>
    <scope>IDENTIFICATION</scope>
</reference>
<dbReference type="AlphaFoldDB" id="A0A6P8PEW9"/>
<dbReference type="FunCoup" id="A0A6P8PEW9">
    <property type="interactions" value="1014"/>
</dbReference>